<dbReference type="Pfam" id="PF14346">
    <property type="entry name" value="DUF4398"/>
    <property type="match status" value="1"/>
</dbReference>
<dbReference type="AlphaFoldDB" id="A0A7H1J241"/>
<dbReference type="EMBL" id="CP061081">
    <property type="protein sequence ID" value="QNT04557.1"/>
    <property type="molecule type" value="Genomic_DNA"/>
</dbReference>
<dbReference type="Proteomes" id="UP000516370">
    <property type="component" value="Chromosome"/>
</dbReference>
<sequence>MSQITKESFFSLRRYALHGTSIIALATLLSACAQTPQPPTDAALQAAEMAIADADRNGVNGYPSPELVESRSKLQQARAAIEKEQMDLALKLAQESQVNAELASAKATRTKEQLVNDDMKKSIESLQQEMDRNSGEGQ</sequence>
<evidence type="ECO:0000259" key="2">
    <source>
        <dbReference type="Pfam" id="PF14346"/>
    </source>
</evidence>
<dbReference type="InterPro" id="IPR025511">
    <property type="entry name" value="DUF4398"/>
</dbReference>
<organism evidence="3 4">
    <name type="scientific">Marinomonas arctica</name>
    <dbReference type="NCBI Taxonomy" id="383750"/>
    <lineage>
        <taxon>Bacteria</taxon>
        <taxon>Pseudomonadati</taxon>
        <taxon>Pseudomonadota</taxon>
        <taxon>Gammaproteobacteria</taxon>
        <taxon>Oceanospirillales</taxon>
        <taxon>Oceanospirillaceae</taxon>
        <taxon>Marinomonas</taxon>
    </lineage>
</organism>
<dbReference type="PROSITE" id="PS51257">
    <property type="entry name" value="PROKAR_LIPOPROTEIN"/>
    <property type="match status" value="1"/>
</dbReference>
<name>A0A7H1J241_9GAMM</name>
<protein>
    <submittedName>
        <fullName evidence="3">DUF4398 domain-containing protein</fullName>
    </submittedName>
</protein>
<dbReference type="KEGG" id="mard:IBG28_12595"/>
<reference evidence="3 4" key="1">
    <citation type="submission" date="2020-09" db="EMBL/GenBank/DDBJ databases">
        <title>Complete genome sequence of an Arctic sea ice bacterium Marinomonas arctica BSI20414.</title>
        <authorList>
            <person name="Liao L."/>
            <person name="Chen B."/>
        </authorList>
    </citation>
    <scope>NUCLEOTIDE SEQUENCE [LARGE SCALE GENOMIC DNA]</scope>
    <source>
        <strain evidence="3 4">BSI20414</strain>
    </source>
</reference>
<evidence type="ECO:0000256" key="1">
    <source>
        <dbReference type="SAM" id="MobiDB-lite"/>
    </source>
</evidence>
<feature type="compositionally biased region" description="Basic and acidic residues" evidence="1">
    <location>
        <begin position="109"/>
        <end position="138"/>
    </location>
</feature>
<keyword evidence="4" id="KW-1185">Reference proteome</keyword>
<gene>
    <name evidence="3" type="ORF">IBG28_12595</name>
</gene>
<feature type="region of interest" description="Disordered" evidence="1">
    <location>
        <begin position="103"/>
        <end position="138"/>
    </location>
</feature>
<evidence type="ECO:0000313" key="3">
    <source>
        <dbReference type="EMBL" id="QNT04557.1"/>
    </source>
</evidence>
<evidence type="ECO:0000313" key="4">
    <source>
        <dbReference type="Proteomes" id="UP000516370"/>
    </source>
</evidence>
<proteinExistence type="predicted"/>
<dbReference type="Gene3D" id="1.20.1270.390">
    <property type="match status" value="1"/>
</dbReference>
<accession>A0A7H1J241</accession>
<feature type="domain" description="DUF4398" evidence="2">
    <location>
        <begin position="42"/>
        <end position="113"/>
    </location>
</feature>
<dbReference type="RefSeq" id="WP_162623554.1">
    <property type="nucleotide sequence ID" value="NZ_BMLJ01000020.1"/>
</dbReference>